<dbReference type="Proteomes" id="UP000694394">
    <property type="component" value="Chromosome 14"/>
</dbReference>
<keyword evidence="7" id="KW-1185">Reference proteome</keyword>
<evidence type="ECO:0000256" key="3">
    <source>
        <dbReference type="ARBA" id="ARBA00007691"/>
    </source>
</evidence>
<evidence type="ECO:0000256" key="5">
    <source>
        <dbReference type="ARBA" id="ARBA00023136"/>
    </source>
</evidence>
<dbReference type="GO" id="GO:0005794">
    <property type="term" value="C:Golgi apparatus"/>
    <property type="evidence" value="ECO:0007669"/>
    <property type="project" value="UniProtKB-SubCell"/>
</dbReference>
<reference evidence="6" key="1">
    <citation type="submission" date="2016-12" db="EMBL/GenBank/DDBJ databases">
        <title>Mouse lemur reference genome and diversity panel.</title>
        <authorList>
            <person name="Harris R."/>
            <person name="Larsen P."/>
            <person name="Liu Y."/>
            <person name="Hughes D.S."/>
            <person name="Murali S."/>
            <person name="Raveendran M."/>
            <person name="Korchina V."/>
            <person name="Wang M."/>
            <person name="Jhangiani S."/>
            <person name="Bandaranaike D."/>
            <person name="Bellair M."/>
            <person name="Blankenburg K."/>
            <person name="Chao H."/>
            <person name="Dahdouli M."/>
            <person name="Dinh H."/>
            <person name="Doddapaneni H."/>
            <person name="English A."/>
            <person name="Firestine M."/>
            <person name="Gnanaolivu R."/>
            <person name="Gross S."/>
            <person name="Hernandez B."/>
            <person name="Javaid M."/>
            <person name="Jayaseelan J."/>
            <person name="Jones J."/>
            <person name="Khan Z."/>
            <person name="Kovar C."/>
            <person name="Kurapati P."/>
            <person name="Le B."/>
            <person name="Lee S."/>
            <person name="Li M."/>
            <person name="Mathew T."/>
            <person name="Narasimhan A."/>
            <person name="Ngo D."/>
            <person name="Nguyen L."/>
            <person name="Okwuonu G."/>
            <person name="Ongeri F."/>
            <person name="Osuji N."/>
            <person name="Pu L.-L."/>
            <person name="Puazo M."/>
            <person name="Quiroz J."/>
            <person name="Raj R."/>
            <person name="Rajbhandari K."/>
            <person name="Reid J.G."/>
            <person name="Santibanez J."/>
            <person name="Sexton D."/>
            <person name="Skinner E."/>
            <person name="Vee V."/>
            <person name="Weissenberger G."/>
            <person name="Wu Y."/>
            <person name="Xin Y."/>
            <person name="Han Y."/>
            <person name="Campbell C."/>
            <person name="Brown A."/>
            <person name="Sullivan B."/>
            <person name="Shelton J."/>
            <person name="Brown S."/>
            <person name="Dudchenko O."/>
            <person name="Machol I."/>
            <person name="Durand N."/>
            <person name="Shamim M."/>
            <person name="Lieberman A."/>
            <person name="Muzny D.M."/>
            <person name="Richards S."/>
            <person name="Yoder A."/>
            <person name="Worley K.C."/>
            <person name="Rogers J."/>
            <person name="Gibbs R.A."/>
        </authorList>
    </citation>
    <scope>NUCLEOTIDE SEQUENCE [LARGE SCALE GENOMIC DNA]</scope>
</reference>
<evidence type="ECO:0000256" key="2">
    <source>
        <dbReference type="ARBA" id="ARBA00004555"/>
    </source>
</evidence>
<dbReference type="Ensembl" id="ENSMICT00000064772.1">
    <property type="protein sequence ID" value="ENSMICP00000046351.1"/>
    <property type="gene ID" value="ENSMICG00000045904.1"/>
</dbReference>
<keyword evidence="4" id="KW-0333">Golgi apparatus</keyword>
<name>A0A8C5Y565_MICMU</name>
<dbReference type="GeneTree" id="ENSGT00420000029769"/>
<organism evidence="6 7">
    <name type="scientific">Microcebus murinus</name>
    <name type="common">Gray mouse lemur</name>
    <name type="synonym">Lemur murinus</name>
    <dbReference type="NCBI Taxonomy" id="30608"/>
    <lineage>
        <taxon>Eukaryota</taxon>
        <taxon>Metazoa</taxon>
        <taxon>Chordata</taxon>
        <taxon>Craniata</taxon>
        <taxon>Vertebrata</taxon>
        <taxon>Euteleostomi</taxon>
        <taxon>Mammalia</taxon>
        <taxon>Eutheria</taxon>
        <taxon>Euarchontoglires</taxon>
        <taxon>Primates</taxon>
        <taxon>Strepsirrhini</taxon>
        <taxon>Lemuriformes</taxon>
        <taxon>Cheirogaleidae</taxon>
        <taxon>Microcebus</taxon>
    </lineage>
</organism>
<protein>
    <submittedName>
        <fullName evidence="6">Uncharacterized protein</fullName>
    </submittedName>
</protein>
<dbReference type="PANTHER" id="PTHR15905">
    <property type="entry name" value="GOLGI-ASSOCIATED KINASE 1B-RELATED"/>
    <property type="match status" value="1"/>
</dbReference>
<keyword evidence="5" id="KW-0472">Membrane</keyword>
<dbReference type="Pfam" id="PF15051">
    <property type="entry name" value="FAM198"/>
    <property type="match status" value="1"/>
</dbReference>
<dbReference type="PANTHER" id="PTHR15905:SF5">
    <property type="entry name" value="GOLGI-ASSOCIATED KINASE 1A"/>
    <property type="match status" value="1"/>
</dbReference>
<reference evidence="6" key="3">
    <citation type="submission" date="2025-09" db="UniProtKB">
        <authorList>
            <consortium name="Ensembl"/>
        </authorList>
    </citation>
    <scope>IDENTIFICATION</scope>
</reference>
<dbReference type="AlphaFoldDB" id="A0A8C5Y565"/>
<accession>A0A8C5Y565</accession>
<dbReference type="EMBL" id="ABDC03018166">
    <property type="status" value="NOT_ANNOTATED_CDS"/>
    <property type="molecule type" value="Genomic_DNA"/>
</dbReference>
<evidence type="ECO:0000256" key="1">
    <source>
        <dbReference type="ARBA" id="ARBA00004308"/>
    </source>
</evidence>
<comment type="subcellular location">
    <subcellularLocation>
        <location evidence="1">Endomembrane system</location>
    </subcellularLocation>
    <subcellularLocation>
        <location evidence="2">Golgi apparatus</location>
    </subcellularLocation>
</comment>
<comment type="similarity">
    <text evidence="3">Belongs to the GASK family.</text>
</comment>
<evidence type="ECO:0000313" key="7">
    <source>
        <dbReference type="Proteomes" id="UP000694394"/>
    </source>
</evidence>
<proteinExistence type="inferred from homology"/>
<reference evidence="6" key="2">
    <citation type="submission" date="2025-08" db="UniProtKB">
        <authorList>
            <consortium name="Ensembl"/>
        </authorList>
    </citation>
    <scope>IDENTIFICATION</scope>
</reference>
<evidence type="ECO:0000313" key="6">
    <source>
        <dbReference type="Ensembl" id="ENSMICP00000046351.1"/>
    </source>
</evidence>
<dbReference type="InterPro" id="IPR029207">
    <property type="entry name" value="FAM198"/>
</dbReference>
<evidence type="ECO:0000256" key="4">
    <source>
        <dbReference type="ARBA" id="ARBA00023034"/>
    </source>
</evidence>
<sequence>LCLCPSSPEVRSSDPSHLVYIDNAGNLQHPEDKLNFRLLEGIDRFPESAVKVLASGCLRNMLLTSLQMDPVFWESQGGEQGLKRVLLGHIRKHNLTVFGAEDP</sequence>